<dbReference type="PANTHER" id="PTHR10165">
    <property type="entry name" value="LIPID PHOSPHATE PHOSPHATASE"/>
    <property type="match status" value="1"/>
</dbReference>
<feature type="domain" description="Phosphatidic acid phosphatase type 2/haloperoxidase" evidence="8">
    <location>
        <begin position="175"/>
        <end position="325"/>
    </location>
</feature>
<proteinExistence type="inferred from homology"/>
<evidence type="ECO:0000256" key="7">
    <source>
        <dbReference type="SAM" id="Phobius"/>
    </source>
</evidence>
<evidence type="ECO:0000256" key="4">
    <source>
        <dbReference type="ARBA" id="ARBA00022989"/>
    </source>
</evidence>
<evidence type="ECO:0000256" key="2">
    <source>
        <dbReference type="ARBA" id="ARBA00008816"/>
    </source>
</evidence>
<evidence type="ECO:0000313" key="9">
    <source>
        <dbReference type="EMBL" id="KNE99718.1"/>
    </source>
</evidence>
<dbReference type="SUPFAM" id="SSF48317">
    <property type="entry name" value="Acid phosphatase/Vanadium-dependent haloperoxidase"/>
    <property type="match status" value="1"/>
</dbReference>
<dbReference type="STRING" id="1165861.A0A0L0VKB9"/>
<feature type="region of interest" description="Disordered" evidence="6">
    <location>
        <begin position="384"/>
        <end position="431"/>
    </location>
</feature>
<feature type="transmembrane region" description="Helical" evidence="7">
    <location>
        <begin position="280"/>
        <end position="298"/>
    </location>
</feature>
<dbReference type="InterPro" id="IPR036938">
    <property type="entry name" value="PAP2/HPO_sf"/>
</dbReference>
<feature type="transmembrane region" description="Helical" evidence="7">
    <location>
        <begin position="310"/>
        <end position="329"/>
    </location>
</feature>
<dbReference type="Proteomes" id="UP000054564">
    <property type="component" value="Unassembled WGS sequence"/>
</dbReference>
<gene>
    <name evidence="9" type="ORF">PSTG_07008</name>
</gene>
<dbReference type="InterPro" id="IPR000326">
    <property type="entry name" value="PAP2/HPO"/>
</dbReference>
<evidence type="ECO:0000256" key="1">
    <source>
        <dbReference type="ARBA" id="ARBA00004141"/>
    </source>
</evidence>
<feature type="compositionally biased region" description="Polar residues" evidence="6">
    <location>
        <begin position="410"/>
        <end position="431"/>
    </location>
</feature>
<comment type="subcellular location">
    <subcellularLocation>
        <location evidence="1">Membrane</location>
        <topology evidence="1">Multi-pass membrane protein</topology>
    </subcellularLocation>
</comment>
<dbReference type="GO" id="GO:0006644">
    <property type="term" value="P:phospholipid metabolic process"/>
    <property type="evidence" value="ECO:0007669"/>
    <property type="project" value="InterPro"/>
</dbReference>
<dbReference type="GO" id="GO:0008195">
    <property type="term" value="F:phosphatidate phosphatase activity"/>
    <property type="evidence" value="ECO:0007669"/>
    <property type="project" value="TreeGrafter"/>
</dbReference>
<feature type="transmembrane region" description="Helical" evidence="7">
    <location>
        <begin position="175"/>
        <end position="198"/>
    </location>
</feature>
<feature type="transmembrane region" description="Helical" evidence="7">
    <location>
        <begin position="94"/>
        <end position="115"/>
    </location>
</feature>
<accession>A0A0L0VKB9</accession>
<sequence>MTTKSNSGSRSLGKTAMHINYLLNRQSPHPYESIPMAMGLPNQPNIHTKHSNDEKHPLDSKRPQDRLGILPDVLFKNRANNLSRRTQTERKVELLWSYLADWVVVISMAFIFGFLDRVHGHHREFDLNDPTIQFSHALHERVPVPLLGILSILIPALLIILTSQALLRSSWDTHIGLLGLALSLSLTLAVTTSVKITVGRPRPDMLSRCQPGVNAVNAGAPSYGLSNSSICTAPIDSRDFQDGFRSFPSGHSSVAFAGLGFLSLYLAGKLHLLDRRGHSLKVWISIAPLLGAALIAISRTMDNRHHWQDVLVGSALGSLTAWFGYRFYYPSLSSSDCHRPYSPRIPSLNSISVSYHGEESNSDHSRSSSSGDIENQLIQAGVNPISLPSSIHPHHTSPKPEGDDDISMVSRYSNLNNNPTRTQLPSQPKLE</sequence>
<keyword evidence="10" id="KW-1185">Reference proteome</keyword>
<keyword evidence="3 7" id="KW-0812">Transmembrane</keyword>
<evidence type="ECO:0000313" key="10">
    <source>
        <dbReference type="Proteomes" id="UP000054564"/>
    </source>
</evidence>
<name>A0A0L0VKB9_9BASI</name>
<evidence type="ECO:0000256" key="6">
    <source>
        <dbReference type="SAM" id="MobiDB-lite"/>
    </source>
</evidence>
<dbReference type="Gene3D" id="1.20.144.10">
    <property type="entry name" value="Phosphatidic acid phosphatase type 2/haloperoxidase"/>
    <property type="match status" value="1"/>
</dbReference>
<protein>
    <recommendedName>
        <fullName evidence="8">Phosphatidic acid phosphatase type 2/haloperoxidase domain-containing protein</fullName>
    </recommendedName>
</protein>
<dbReference type="FunFam" id="1.20.144.10:FF:000017">
    <property type="entry name" value="Diacylglycerol pyrophosphate phosphatase 1"/>
    <property type="match status" value="1"/>
</dbReference>
<dbReference type="InterPro" id="IPR043216">
    <property type="entry name" value="PAP-like"/>
</dbReference>
<dbReference type="GO" id="GO:0016020">
    <property type="term" value="C:membrane"/>
    <property type="evidence" value="ECO:0007669"/>
    <property type="project" value="UniProtKB-SubCell"/>
</dbReference>
<comment type="similarity">
    <text evidence="2">Belongs to the PA-phosphatase related phosphoesterase family.</text>
</comment>
<feature type="transmembrane region" description="Helical" evidence="7">
    <location>
        <begin position="250"/>
        <end position="268"/>
    </location>
</feature>
<evidence type="ECO:0000256" key="5">
    <source>
        <dbReference type="ARBA" id="ARBA00023136"/>
    </source>
</evidence>
<dbReference type="AlphaFoldDB" id="A0A0L0VKB9"/>
<evidence type="ECO:0000256" key="3">
    <source>
        <dbReference type="ARBA" id="ARBA00022692"/>
    </source>
</evidence>
<keyword evidence="5 7" id="KW-0472">Membrane</keyword>
<reference evidence="10" key="1">
    <citation type="submission" date="2014-03" db="EMBL/GenBank/DDBJ databases">
        <title>The Genome Sequence of Puccinia striiformis f. sp. tritici PST-78.</title>
        <authorList>
            <consortium name="The Broad Institute Genome Sequencing Platform"/>
            <person name="Cuomo C."/>
            <person name="Hulbert S."/>
            <person name="Chen X."/>
            <person name="Walker B."/>
            <person name="Young S.K."/>
            <person name="Zeng Q."/>
            <person name="Gargeya S."/>
            <person name="Fitzgerald M."/>
            <person name="Haas B."/>
            <person name="Abouelleil A."/>
            <person name="Alvarado L."/>
            <person name="Arachchi H.M."/>
            <person name="Berlin A.M."/>
            <person name="Chapman S.B."/>
            <person name="Goldberg J."/>
            <person name="Griggs A."/>
            <person name="Gujja S."/>
            <person name="Hansen M."/>
            <person name="Howarth C."/>
            <person name="Imamovic A."/>
            <person name="Larimer J."/>
            <person name="McCowan C."/>
            <person name="Montmayeur A."/>
            <person name="Murphy C."/>
            <person name="Neiman D."/>
            <person name="Pearson M."/>
            <person name="Priest M."/>
            <person name="Roberts A."/>
            <person name="Saif S."/>
            <person name="Shea T."/>
            <person name="Sisk P."/>
            <person name="Sykes S."/>
            <person name="Wortman J."/>
            <person name="Nusbaum C."/>
            <person name="Birren B."/>
        </authorList>
    </citation>
    <scope>NUCLEOTIDE SEQUENCE [LARGE SCALE GENOMIC DNA]</scope>
    <source>
        <strain evidence="10">race PST-78</strain>
    </source>
</reference>
<feature type="region of interest" description="Disordered" evidence="6">
    <location>
        <begin position="40"/>
        <end position="63"/>
    </location>
</feature>
<evidence type="ECO:0000259" key="8">
    <source>
        <dbReference type="SMART" id="SM00014"/>
    </source>
</evidence>
<dbReference type="OrthoDB" id="8907274at2759"/>
<dbReference type="Pfam" id="PF01569">
    <property type="entry name" value="PAP2"/>
    <property type="match status" value="1"/>
</dbReference>
<dbReference type="CDD" id="cd03390">
    <property type="entry name" value="PAP2_containing_1_like"/>
    <property type="match status" value="1"/>
</dbReference>
<organism evidence="9 10">
    <name type="scientific">Puccinia striiformis f. sp. tritici PST-78</name>
    <dbReference type="NCBI Taxonomy" id="1165861"/>
    <lineage>
        <taxon>Eukaryota</taxon>
        <taxon>Fungi</taxon>
        <taxon>Dikarya</taxon>
        <taxon>Basidiomycota</taxon>
        <taxon>Pucciniomycotina</taxon>
        <taxon>Pucciniomycetes</taxon>
        <taxon>Pucciniales</taxon>
        <taxon>Pucciniaceae</taxon>
        <taxon>Puccinia</taxon>
    </lineage>
</organism>
<keyword evidence="4 7" id="KW-1133">Transmembrane helix</keyword>
<feature type="transmembrane region" description="Helical" evidence="7">
    <location>
        <begin position="144"/>
        <end position="163"/>
    </location>
</feature>
<feature type="compositionally biased region" description="Basic and acidic residues" evidence="6">
    <location>
        <begin position="50"/>
        <end position="63"/>
    </location>
</feature>
<comment type="caution">
    <text evidence="9">The sequence shown here is derived from an EMBL/GenBank/DDBJ whole genome shotgun (WGS) entry which is preliminary data.</text>
</comment>
<dbReference type="SMART" id="SM00014">
    <property type="entry name" value="acidPPc"/>
    <property type="match status" value="1"/>
</dbReference>
<dbReference type="PANTHER" id="PTHR10165:SF35">
    <property type="entry name" value="RE23632P"/>
    <property type="match status" value="1"/>
</dbReference>
<dbReference type="GO" id="GO:0046839">
    <property type="term" value="P:phospholipid dephosphorylation"/>
    <property type="evidence" value="ECO:0007669"/>
    <property type="project" value="TreeGrafter"/>
</dbReference>
<dbReference type="EMBL" id="AJIL01000043">
    <property type="protein sequence ID" value="KNE99718.1"/>
    <property type="molecule type" value="Genomic_DNA"/>
</dbReference>